<comment type="caution">
    <text evidence="1">The sequence shown here is derived from an EMBL/GenBank/DDBJ whole genome shotgun (WGS) entry which is preliminary data.</text>
</comment>
<protein>
    <submittedName>
        <fullName evidence="1">Uncharacterized protein</fullName>
    </submittedName>
</protein>
<evidence type="ECO:0000313" key="2">
    <source>
        <dbReference type="Proteomes" id="UP000188605"/>
    </source>
</evidence>
<dbReference type="Proteomes" id="UP000188605">
    <property type="component" value="Unassembled WGS sequence"/>
</dbReference>
<name>A0ACC8XDQ9_9FIRM</name>
<proteinExistence type="predicted"/>
<reference evidence="1" key="1">
    <citation type="submission" date="2016-08" db="EMBL/GenBank/DDBJ databases">
        <authorList>
            <person name="Ngugi D.K."/>
            <person name="Miyake S."/>
            <person name="Stingl U."/>
        </authorList>
    </citation>
    <scope>NUCLEOTIDE SEQUENCE</scope>
    <source>
        <strain evidence="1">SCG-B11WGA-EpuloA1</strain>
    </source>
</reference>
<dbReference type="EMBL" id="LJDB01000043">
    <property type="protein sequence ID" value="ONI40955.1"/>
    <property type="molecule type" value="Genomic_DNA"/>
</dbReference>
<gene>
    <name evidence="1" type="ORF">AN396_04135</name>
</gene>
<organism evidence="1 2">
    <name type="scientific">Candidatus Epulonipiscium fishelsonii</name>
    <dbReference type="NCBI Taxonomy" id="77094"/>
    <lineage>
        <taxon>Bacteria</taxon>
        <taxon>Bacillati</taxon>
        <taxon>Bacillota</taxon>
        <taxon>Clostridia</taxon>
        <taxon>Lachnospirales</taxon>
        <taxon>Lachnospiraceae</taxon>
        <taxon>Candidatus Epulonipiscium</taxon>
    </lineage>
</organism>
<evidence type="ECO:0000313" key="1">
    <source>
        <dbReference type="EMBL" id="ONI40955.1"/>
    </source>
</evidence>
<keyword evidence="2" id="KW-1185">Reference proteome</keyword>
<sequence>MNTQLLVLQLLSKKDMYGYEMIEKLRIMSDSTFDLKVGTLYPILHKLEIEGNLISYEKKTETNKLRKYYSITKKGEEVLGYKKTEWNKYMSAMQKILRGKAYD</sequence>
<accession>A0ACC8XDQ9</accession>